<dbReference type="SUPFAM" id="SSF68906">
    <property type="entry name" value="SAP domain"/>
    <property type="match status" value="1"/>
</dbReference>
<dbReference type="GO" id="GO:0061630">
    <property type="term" value="F:ubiquitin protein ligase activity"/>
    <property type="evidence" value="ECO:0007669"/>
    <property type="project" value="InterPro"/>
</dbReference>
<evidence type="ECO:0000259" key="4">
    <source>
        <dbReference type="PROSITE" id="PS50089"/>
    </source>
</evidence>
<keyword evidence="2" id="KW-0479">Metal-binding</keyword>
<dbReference type="InterPro" id="IPR036361">
    <property type="entry name" value="SAP_dom_sf"/>
</dbReference>
<reference evidence="7 8" key="1">
    <citation type="submission" date="2018-11" db="EMBL/GenBank/DDBJ databases">
        <title>Genome sequence and assembly of Colletotrichum spinosum.</title>
        <authorList>
            <person name="Gan P."/>
            <person name="Shirasu K."/>
        </authorList>
    </citation>
    <scope>NUCLEOTIDE SEQUENCE [LARGE SCALE GENOMIC DNA]</scope>
    <source>
        <strain evidence="7 8">CBS 515.97</strain>
    </source>
</reference>
<dbReference type="PROSITE" id="PS50800">
    <property type="entry name" value="SAP"/>
    <property type="match status" value="1"/>
</dbReference>
<dbReference type="Gene3D" id="1.10.720.30">
    <property type="entry name" value="SAP domain"/>
    <property type="match status" value="1"/>
</dbReference>
<dbReference type="Gene3D" id="3.30.40.10">
    <property type="entry name" value="Zinc/RING finger domain, C3HC4 (zinc finger)"/>
    <property type="match status" value="1"/>
</dbReference>
<evidence type="ECO:0000313" key="8">
    <source>
        <dbReference type="Proteomes" id="UP000295083"/>
    </source>
</evidence>
<gene>
    <name evidence="7" type="ORF">C8035_v007633</name>
</gene>
<feature type="domain" description="RING-type" evidence="4">
    <location>
        <begin position="263"/>
        <end position="308"/>
    </location>
</feature>
<dbReference type="InterPro" id="IPR013083">
    <property type="entry name" value="Znf_RING/FYVE/PHD"/>
</dbReference>
<dbReference type="InterPro" id="IPR007527">
    <property type="entry name" value="Znf_SWIM"/>
</dbReference>
<proteinExistence type="predicted"/>
<evidence type="ECO:0000256" key="1">
    <source>
        <dbReference type="ARBA" id="ARBA00015551"/>
    </source>
</evidence>
<dbReference type="EMBL" id="QAPG01000021">
    <property type="protein sequence ID" value="TDZ37736.1"/>
    <property type="molecule type" value="Genomic_DNA"/>
</dbReference>
<dbReference type="GO" id="GO:0008270">
    <property type="term" value="F:zinc ion binding"/>
    <property type="evidence" value="ECO:0007669"/>
    <property type="project" value="UniProtKB-KW"/>
</dbReference>
<evidence type="ECO:0000256" key="3">
    <source>
        <dbReference type="SAM" id="MobiDB-lite"/>
    </source>
</evidence>
<dbReference type="InterPro" id="IPR001841">
    <property type="entry name" value="Znf_RING"/>
</dbReference>
<accession>A0A4R8QKT8</accession>
<keyword evidence="8" id="KW-1185">Reference proteome</keyword>
<keyword evidence="2" id="KW-0862">Zinc</keyword>
<dbReference type="PANTHER" id="PTHR21540:SF0">
    <property type="entry name" value="PHD FAMILY PROTEIN"/>
    <property type="match status" value="1"/>
</dbReference>
<protein>
    <recommendedName>
        <fullName evidence="1">Postreplication repair E3 ubiquitin-protein ligase RAD18</fullName>
    </recommendedName>
</protein>
<comment type="caution">
    <text evidence="7">The sequence shown here is derived from an EMBL/GenBank/DDBJ whole genome shotgun (WGS) entry which is preliminary data.</text>
</comment>
<dbReference type="Proteomes" id="UP000295083">
    <property type="component" value="Unassembled WGS sequence"/>
</dbReference>
<dbReference type="AlphaFoldDB" id="A0A4R8QKT8"/>
<dbReference type="InterPro" id="IPR039903">
    <property type="entry name" value="Zswim2"/>
</dbReference>
<dbReference type="PROSITE" id="PS50089">
    <property type="entry name" value="ZF_RING_2"/>
    <property type="match status" value="1"/>
</dbReference>
<name>A0A4R8QKT8_9PEZI</name>
<evidence type="ECO:0000259" key="5">
    <source>
        <dbReference type="PROSITE" id="PS50800"/>
    </source>
</evidence>
<feature type="domain" description="SAP" evidence="5">
    <location>
        <begin position="60"/>
        <end position="94"/>
    </location>
</feature>
<evidence type="ECO:0000313" key="7">
    <source>
        <dbReference type="EMBL" id="TDZ37736.1"/>
    </source>
</evidence>
<feature type="region of interest" description="Disordered" evidence="3">
    <location>
        <begin position="1"/>
        <end position="23"/>
    </location>
</feature>
<organism evidence="7 8">
    <name type="scientific">Colletotrichum spinosum</name>
    <dbReference type="NCBI Taxonomy" id="1347390"/>
    <lineage>
        <taxon>Eukaryota</taxon>
        <taxon>Fungi</taxon>
        <taxon>Dikarya</taxon>
        <taxon>Ascomycota</taxon>
        <taxon>Pezizomycotina</taxon>
        <taxon>Sordariomycetes</taxon>
        <taxon>Hypocreomycetidae</taxon>
        <taxon>Glomerellales</taxon>
        <taxon>Glomerellaceae</taxon>
        <taxon>Colletotrichum</taxon>
        <taxon>Colletotrichum orbiculare species complex</taxon>
    </lineage>
</organism>
<feature type="compositionally biased region" description="Acidic residues" evidence="3">
    <location>
        <begin position="1"/>
        <end position="11"/>
    </location>
</feature>
<sequence length="316" mass="35425">MPAYYDEDDAGEGSPPRAPRDRKTRALKMMAYPDGYQRVTKLGMNTFGVNTGPLADGTDWSKLPIPIIREQLSIRGIPDHGKKDEIIERLINYKTYVPEKVEVRQASQSDEAFGAISRTISDAGERRFFVGLDNSKYISAAKKAMTECMCIVDNVLKDDFGVPNVSFKVSNGIDWYTVTIGPKTGCTCPAAVYNHTTNCKHVIYVLSHVLRAPECLLPQKTIFVDELAKILDNAPKMGPSDEELESDPAWKDGVVKPKNGKSCPVCYKEHYEKETVCCGKCGHHTHLLCFDIFKRHSRHFGPKCPMCRADWKPMTD</sequence>
<feature type="domain" description="SWIM-type" evidence="6">
    <location>
        <begin position="176"/>
        <end position="210"/>
    </location>
</feature>
<evidence type="ECO:0000256" key="2">
    <source>
        <dbReference type="PROSITE-ProRule" id="PRU00175"/>
    </source>
</evidence>
<dbReference type="SUPFAM" id="SSF57850">
    <property type="entry name" value="RING/U-box"/>
    <property type="match status" value="1"/>
</dbReference>
<evidence type="ECO:0000259" key="6">
    <source>
        <dbReference type="PROSITE" id="PS50966"/>
    </source>
</evidence>
<keyword evidence="2" id="KW-0863">Zinc-finger</keyword>
<dbReference type="InterPro" id="IPR003034">
    <property type="entry name" value="SAP_dom"/>
</dbReference>
<dbReference type="PROSITE" id="PS50966">
    <property type="entry name" value="ZF_SWIM"/>
    <property type="match status" value="1"/>
</dbReference>
<dbReference type="PANTHER" id="PTHR21540">
    <property type="entry name" value="RING FINGER AND SWIM DOMAIN-CONTAINING PROTEIN 2"/>
    <property type="match status" value="1"/>
</dbReference>